<dbReference type="AlphaFoldDB" id="A0A4Y7J5A2"/>
<keyword evidence="2" id="KW-1185">Reference proteome</keyword>
<reference evidence="1 2" key="1">
    <citation type="journal article" date="2018" name="Science">
        <title>The opium poppy genome and morphinan production.</title>
        <authorList>
            <person name="Guo L."/>
            <person name="Winzer T."/>
            <person name="Yang X."/>
            <person name="Li Y."/>
            <person name="Ning Z."/>
            <person name="He Z."/>
            <person name="Teodor R."/>
            <person name="Lu Y."/>
            <person name="Bowser T.A."/>
            <person name="Graham I.A."/>
            <person name="Ye K."/>
        </authorList>
    </citation>
    <scope>NUCLEOTIDE SEQUENCE [LARGE SCALE GENOMIC DNA]</scope>
    <source>
        <strain evidence="2">cv. HN1</strain>
        <tissue evidence="1">Leaves</tissue>
    </source>
</reference>
<dbReference type="Proteomes" id="UP000316621">
    <property type="component" value="Chromosome 3"/>
</dbReference>
<gene>
    <name evidence="1" type="ORF">C5167_013966</name>
</gene>
<evidence type="ECO:0000313" key="1">
    <source>
        <dbReference type="EMBL" id="RZC55121.1"/>
    </source>
</evidence>
<organism evidence="1 2">
    <name type="scientific">Papaver somniferum</name>
    <name type="common">Opium poppy</name>
    <dbReference type="NCBI Taxonomy" id="3469"/>
    <lineage>
        <taxon>Eukaryota</taxon>
        <taxon>Viridiplantae</taxon>
        <taxon>Streptophyta</taxon>
        <taxon>Embryophyta</taxon>
        <taxon>Tracheophyta</taxon>
        <taxon>Spermatophyta</taxon>
        <taxon>Magnoliopsida</taxon>
        <taxon>Ranunculales</taxon>
        <taxon>Papaveraceae</taxon>
        <taxon>Papaveroideae</taxon>
        <taxon>Papaver</taxon>
    </lineage>
</organism>
<protein>
    <submittedName>
        <fullName evidence="1">Uncharacterized protein</fullName>
    </submittedName>
</protein>
<proteinExistence type="predicted"/>
<dbReference type="Gramene" id="RZC55121">
    <property type="protein sequence ID" value="RZC55121"/>
    <property type="gene ID" value="C5167_013966"/>
</dbReference>
<sequence>MMFQMIMQTVYSINSLKFNYTCLTAVQRPAGAGKATSMEQQTKTSCFRRTWLQTPNDDTTSRVFNLFCRGFCNSQKVLLGFCFRCFH</sequence>
<evidence type="ECO:0000313" key="2">
    <source>
        <dbReference type="Proteomes" id="UP000316621"/>
    </source>
</evidence>
<accession>A0A4Y7J5A2</accession>
<dbReference type="EMBL" id="CM010717">
    <property type="protein sequence ID" value="RZC55121.1"/>
    <property type="molecule type" value="Genomic_DNA"/>
</dbReference>
<name>A0A4Y7J5A2_PAPSO</name>